<proteinExistence type="predicted"/>
<protein>
    <submittedName>
        <fullName evidence="1">Hypothetical_protein</fullName>
    </submittedName>
</protein>
<reference evidence="1 2" key="1">
    <citation type="submission" date="2024-07" db="EMBL/GenBank/DDBJ databases">
        <authorList>
            <person name="Akdeniz Z."/>
        </authorList>
    </citation>
    <scope>NUCLEOTIDE SEQUENCE [LARGE SCALE GENOMIC DNA]</scope>
</reference>
<accession>A0ABP1J4H7</accession>
<organism evidence="1 2">
    <name type="scientific">Hexamita inflata</name>
    <dbReference type="NCBI Taxonomy" id="28002"/>
    <lineage>
        <taxon>Eukaryota</taxon>
        <taxon>Metamonada</taxon>
        <taxon>Diplomonadida</taxon>
        <taxon>Hexamitidae</taxon>
        <taxon>Hexamitinae</taxon>
        <taxon>Hexamita</taxon>
    </lineage>
</organism>
<dbReference type="Proteomes" id="UP001642409">
    <property type="component" value="Unassembled WGS sequence"/>
</dbReference>
<dbReference type="EMBL" id="CAXDID020000114">
    <property type="protein sequence ID" value="CAL6030122.1"/>
    <property type="molecule type" value="Genomic_DNA"/>
</dbReference>
<sequence>MLGHALQSMFIFYRVFFRVGTDLLHYLACKGGAFSLIRVQVNSLIREFHHAKLPYKQVTNNNSSVDSYGSGSFKARTIQSFCFTPLSDLSSTIIATLSLCVTLGQTFQMPKSIYLSKLKNIKNICLVKNRGTFVLYQFFYSEYNIIKFSSF</sequence>
<gene>
    <name evidence="1" type="ORF">HINF_LOCUS32999</name>
</gene>
<evidence type="ECO:0000313" key="1">
    <source>
        <dbReference type="EMBL" id="CAL6030122.1"/>
    </source>
</evidence>
<comment type="caution">
    <text evidence="1">The sequence shown here is derived from an EMBL/GenBank/DDBJ whole genome shotgun (WGS) entry which is preliminary data.</text>
</comment>
<evidence type="ECO:0000313" key="2">
    <source>
        <dbReference type="Proteomes" id="UP001642409"/>
    </source>
</evidence>
<name>A0ABP1J4H7_9EUKA</name>
<keyword evidence="2" id="KW-1185">Reference proteome</keyword>